<dbReference type="GO" id="GO:0005737">
    <property type="term" value="C:cytoplasm"/>
    <property type="evidence" value="ECO:0007669"/>
    <property type="project" value="UniProtKB-SubCell"/>
</dbReference>
<comment type="caution">
    <text evidence="12">The sequence shown here is derived from an EMBL/GenBank/DDBJ whole genome shotgun (WGS) entry which is preliminary data.</text>
</comment>
<dbReference type="FunFam" id="3.30.160.60:FF:000299">
    <property type="entry name" value="Zinc finger protein 593"/>
    <property type="match status" value="1"/>
</dbReference>
<evidence type="ECO:0000256" key="1">
    <source>
        <dbReference type="ARBA" id="ARBA00004123"/>
    </source>
</evidence>
<dbReference type="InterPro" id="IPR051879">
    <property type="entry name" value="C2H2-ZF_Maturation_Protein"/>
</dbReference>
<dbReference type="Pfam" id="PF12171">
    <property type="entry name" value="zf-C2H2_jaz"/>
    <property type="match status" value="1"/>
</dbReference>
<evidence type="ECO:0000313" key="13">
    <source>
        <dbReference type="Proteomes" id="UP001324427"/>
    </source>
</evidence>
<feature type="compositionally biased region" description="Acidic residues" evidence="10">
    <location>
        <begin position="113"/>
        <end position="126"/>
    </location>
</feature>
<feature type="compositionally biased region" description="Basic residues" evidence="10">
    <location>
        <begin position="69"/>
        <end position="82"/>
    </location>
</feature>
<dbReference type="GO" id="GO:0005634">
    <property type="term" value="C:nucleus"/>
    <property type="evidence" value="ECO:0007669"/>
    <property type="project" value="UniProtKB-SubCell"/>
</dbReference>
<dbReference type="GO" id="GO:0042254">
    <property type="term" value="P:ribosome biogenesis"/>
    <property type="evidence" value="ECO:0007669"/>
    <property type="project" value="UniProtKB-KW"/>
</dbReference>
<dbReference type="GO" id="GO:0003676">
    <property type="term" value="F:nucleic acid binding"/>
    <property type="evidence" value="ECO:0007669"/>
    <property type="project" value="InterPro"/>
</dbReference>
<evidence type="ECO:0000256" key="4">
    <source>
        <dbReference type="ARBA" id="ARBA00022517"/>
    </source>
</evidence>
<dbReference type="PANTHER" id="PTHR46095:SF1">
    <property type="entry name" value="ZINC FINGER PROTEIN 593"/>
    <property type="match status" value="1"/>
</dbReference>
<accession>A0AAV9JTP1</accession>
<dbReference type="SMART" id="SM00451">
    <property type="entry name" value="ZnF_U1"/>
    <property type="match status" value="1"/>
</dbReference>
<comment type="subcellular location">
    <subcellularLocation>
        <location evidence="2">Cytoplasm</location>
    </subcellularLocation>
    <subcellularLocation>
        <location evidence="1">Nucleus</location>
    </subcellularLocation>
</comment>
<evidence type="ECO:0000259" key="11">
    <source>
        <dbReference type="PROSITE" id="PS00028"/>
    </source>
</evidence>
<evidence type="ECO:0000256" key="7">
    <source>
        <dbReference type="ARBA" id="ARBA00022833"/>
    </source>
</evidence>
<dbReference type="PROSITE" id="PS00028">
    <property type="entry name" value="ZINC_FINGER_C2H2_1"/>
    <property type="match status" value="1"/>
</dbReference>
<dbReference type="EMBL" id="JAVFHQ010000005">
    <property type="protein sequence ID" value="KAK4549048.1"/>
    <property type="molecule type" value="Genomic_DNA"/>
</dbReference>
<organism evidence="12 13">
    <name type="scientific">Oleoguttula mirabilis</name>
    <dbReference type="NCBI Taxonomy" id="1507867"/>
    <lineage>
        <taxon>Eukaryota</taxon>
        <taxon>Fungi</taxon>
        <taxon>Dikarya</taxon>
        <taxon>Ascomycota</taxon>
        <taxon>Pezizomycotina</taxon>
        <taxon>Dothideomycetes</taxon>
        <taxon>Dothideomycetidae</taxon>
        <taxon>Mycosphaerellales</taxon>
        <taxon>Teratosphaeriaceae</taxon>
        <taxon>Oleoguttula</taxon>
    </lineage>
</organism>
<comment type="similarity">
    <text evidence="9">Belongs to the ZNF593/BUD20 C2H2-type zinc-finger protein family.</text>
</comment>
<keyword evidence="8" id="KW-0539">Nucleus</keyword>
<proteinExistence type="inferred from homology"/>
<dbReference type="InterPro" id="IPR036236">
    <property type="entry name" value="Znf_C2H2_sf"/>
</dbReference>
<feature type="compositionally biased region" description="Basic and acidic residues" evidence="10">
    <location>
        <begin position="83"/>
        <end position="95"/>
    </location>
</feature>
<evidence type="ECO:0000313" key="12">
    <source>
        <dbReference type="EMBL" id="KAK4549048.1"/>
    </source>
</evidence>
<evidence type="ECO:0000256" key="8">
    <source>
        <dbReference type="ARBA" id="ARBA00023242"/>
    </source>
</evidence>
<keyword evidence="13" id="KW-1185">Reference proteome</keyword>
<dbReference type="InterPro" id="IPR003604">
    <property type="entry name" value="Matrin/U1-like-C_Znf_C2H2"/>
</dbReference>
<keyword evidence="3" id="KW-0963">Cytoplasm</keyword>
<dbReference type="SUPFAM" id="SSF57667">
    <property type="entry name" value="beta-beta-alpha zinc fingers"/>
    <property type="match status" value="1"/>
</dbReference>
<keyword evidence="4" id="KW-0690">Ribosome biogenesis</keyword>
<keyword evidence="7" id="KW-0862">Zinc</keyword>
<dbReference type="InterPro" id="IPR022755">
    <property type="entry name" value="Znf_C2H2_jaz"/>
</dbReference>
<dbReference type="GO" id="GO:0043021">
    <property type="term" value="F:ribonucleoprotein complex binding"/>
    <property type="evidence" value="ECO:0007669"/>
    <property type="project" value="UniProtKB-ARBA"/>
</dbReference>
<sequence length="126" mass="14368">MPAIRGPQSKSKARRHAAVRGLDLVHADLHSKKHLQQYQDTKAFEELPGGGLWYCVECAMYYESETNFGKHKKGKPHKRRVRQLKEEPYTQKEAEAAAGLTTDNGTRKVDQEMTTEVDEVEVDEVK</sequence>
<dbReference type="InterPro" id="IPR013087">
    <property type="entry name" value="Znf_C2H2_type"/>
</dbReference>
<keyword evidence="6" id="KW-0863">Zinc-finger</keyword>
<feature type="region of interest" description="Disordered" evidence="10">
    <location>
        <begin position="68"/>
        <end position="126"/>
    </location>
</feature>
<reference evidence="12 13" key="1">
    <citation type="submission" date="2021-11" db="EMBL/GenBank/DDBJ databases">
        <title>Black yeast isolated from Biological Soil Crust.</title>
        <authorList>
            <person name="Kurbessoian T."/>
        </authorList>
    </citation>
    <scope>NUCLEOTIDE SEQUENCE [LARGE SCALE GENOMIC DNA]</scope>
    <source>
        <strain evidence="12 13">CCFEE 5522</strain>
    </source>
</reference>
<keyword evidence="5" id="KW-0479">Metal-binding</keyword>
<evidence type="ECO:0000256" key="9">
    <source>
        <dbReference type="ARBA" id="ARBA00038064"/>
    </source>
</evidence>
<dbReference type="Proteomes" id="UP001324427">
    <property type="component" value="Unassembled WGS sequence"/>
</dbReference>
<evidence type="ECO:0000256" key="5">
    <source>
        <dbReference type="ARBA" id="ARBA00022723"/>
    </source>
</evidence>
<dbReference type="PANTHER" id="PTHR46095">
    <property type="entry name" value="ZINC FINGER PROTEIN 593"/>
    <property type="match status" value="1"/>
</dbReference>
<gene>
    <name evidence="12" type="ORF">LTR36_007504</name>
</gene>
<protein>
    <recommendedName>
        <fullName evidence="11">C2H2-type domain-containing protein</fullName>
    </recommendedName>
</protein>
<evidence type="ECO:0000256" key="6">
    <source>
        <dbReference type="ARBA" id="ARBA00022771"/>
    </source>
</evidence>
<dbReference type="GO" id="GO:0008270">
    <property type="term" value="F:zinc ion binding"/>
    <property type="evidence" value="ECO:0007669"/>
    <property type="project" value="UniProtKB-KW"/>
</dbReference>
<dbReference type="AlphaFoldDB" id="A0AAV9JTP1"/>
<evidence type="ECO:0000256" key="2">
    <source>
        <dbReference type="ARBA" id="ARBA00004496"/>
    </source>
</evidence>
<dbReference type="Gene3D" id="3.30.160.60">
    <property type="entry name" value="Classic Zinc Finger"/>
    <property type="match status" value="1"/>
</dbReference>
<feature type="domain" description="C2H2-type" evidence="11">
    <location>
        <begin position="55"/>
        <end position="77"/>
    </location>
</feature>
<name>A0AAV9JTP1_9PEZI</name>
<evidence type="ECO:0000256" key="3">
    <source>
        <dbReference type="ARBA" id="ARBA00022490"/>
    </source>
</evidence>
<evidence type="ECO:0000256" key="10">
    <source>
        <dbReference type="SAM" id="MobiDB-lite"/>
    </source>
</evidence>